<protein>
    <submittedName>
        <fullName evidence="3">Hemolysin</fullName>
    </submittedName>
</protein>
<proteinExistence type="predicted"/>
<evidence type="ECO:0000313" key="3">
    <source>
        <dbReference type="EMBL" id="ERG62093.1"/>
    </source>
</evidence>
<feature type="chain" id="PRO_5046452653" evidence="1">
    <location>
        <begin position="27"/>
        <end position="742"/>
    </location>
</feature>
<keyword evidence="4" id="KW-1185">Reference proteome</keyword>
<dbReference type="InterPro" id="IPR028994">
    <property type="entry name" value="Integrin_alpha_N"/>
</dbReference>
<dbReference type="NCBIfam" id="TIGR04215">
    <property type="entry name" value="choice_anch_A"/>
    <property type="match status" value="1"/>
</dbReference>
<accession>A0ABP2Y3M6</accession>
<gene>
    <name evidence="3" type="ORF">PUND_03330</name>
</gene>
<name>A0ABP2Y3M6_9GAMM</name>
<dbReference type="InterPro" id="IPR018247">
    <property type="entry name" value="EF_Hand_1_Ca_BS"/>
</dbReference>
<dbReference type="Pfam" id="PF20597">
    <property type="entry name" value="pAdhesive_15"/>
    <property type="match status" value="1"/>
</dbReference>
<keyword evidence="1" id="KW-0732">Signal</keyword>
<feature type="domain" description="Choice-of-anchor A" evidence="2">
    <location>
        <begin position="29"/>
        <end position="273"/>
    </location>
</feature>
<dbReference type="EMBL" id="AHCF02000008">
    <property type="protein sequence ID" value="ERG62093.1"/>
    <property type="molecule type" value="Genomic_DNA"/>
</dbReference>
<sequence>MTNSLLKLKKLSAVIALSLASSSTLAADLGVANNYSAFVFEDFKSNFGRADGAIAAGEIDLNGYSVGYTRPYSRDEYYLISESSIKFKYGRQYVGSMIAGGGADIHWGVRWGMEWGSKILSNQDESAMPFNFDEQEQYYKDLSSELSELDETGTVYRKWGGLYLQGDGSSDRQVFNLDARDFAKAHTFKVWGIPADATVIFNITGDDNVVVKGKSFWRLRRHASKTVFNFTNAQKLDIKGNRWQGVILAPHADVRGVYGTAKMPIIGQSFHGSMALLGGQFDGDLPQIGEPICNDINIVDKWSWNSSEFLPEYNQVISTPIAVNLNDDNGDGVIDEKDVTDIIAVTFNIANYRAQGVVRALSGIDGEELWKTENLDGTFNYKTIKATSTYSISAADVNNDGLVEVIVRDSTDHSFKIYSNSGELIKAIPKGFAYGNSSISDLDGDGYAEFIIGNSIVNLIDGSIVKLEKPLNYDKGNFKVIDSIAFDSDLGGQQEVLANGVLFTKDGSVLWNKNTQQGFSAIGNFDDDEYPEIVLTDLDGSVKLLEHDGSIIWEYQSEDLGGGVPSIGDVDGNGEPDIVVAGGEFIKVLNKQGVLINSFNINDPSSKRGGVITYDFNGDGKDEIVNIDETGLNVFSASENKLIYNSPQSSGTIWEYPIIVDLDGDGSGEIVSVSNTLLLPDGAIGTNGISVKTSGSCKWTPATRVWNQHSFSGTNINQNGSLPLQQENSWQKNNTFRSANLK</sequence>
<feature type="signal peptide" evidence="1">
    <location>
        <begin position="1"/>
        <end position="26"/>
    </location>
</feature>
<dbReference type="PROSITE" id="PS00018">
    <property type="entry name" value="EF_HAND_1"/>
    <property type="match status" value="1"/>
</dbReference>
<dbReference type="InterPro" id="IPR026588">
    <property type="entry name" value="Choice_anch_A"/>
</dbReference>
<reference evidence="3" key="1">
    <citation type="journal article" date="2012" name="J. Bacteriol.">
        <title>Genome sequences of type strains of seven species of the marine bacterium Pseudoalteromonas.</title>
        <authorList>
            <person name="Xie B.B."/>
            <person name="Shu Y.L."/>
            <person name="Qin Q.L."/>
            <person name="Rong J.C."/>
            <person name="Zhang X.Y."/>
            <person name="Chen X.L."/>
            <person name="Shi M."/>
            <person name="He H.L."/>
            <person name="Zhou B.C."/>
            <person name="Zhang Y.Z."/>
        </authorList>
    </citation>
    <scope>NUCLEOTIDE SEQUENCE [LARGE SCALE GENOMIC DNA]</scope>
    <source>
        <strain evidence="3">NCIMB 2128</strain>
    </source>
</reference>
<organism evidence="3 4">
    <name type="scientific">Pseudoalteromonas undina</name>
    <dbReference type="NCBI Taxonomy" id="43660"/>
    <lineage>
        <taxon>Bacteria</taxon>
        <taxon>Pseudomonadati</taxon>
        <taxon>Pseudomonadota</taxon>
        <taxon>Gammaproteobacteria</taxon>
        <taxon>Alteromonadales</taxon>
        <taxon>Pseudoalteromonadaceae</taxon>
        <taxon>Pseudoalteromonas</taxon>
    </lineage>
</organism>
<dbReference type="PANTHER" id="PTHR45460">
    <property type="entry name" value="SIMILAR TO CYSTEINE PROTEINASE"/>
    <property type="match status" value="1"/>
</dbReference>
<evidence type="ECO:0000313" key="4">
    <source>
        <dbReference type="Proteomes" id="UP000016534"/>
    </source>
</evidence>
<dbReference type="SUPFAM" id="SSF69318">
    <property type="entry name" value="Integrin alpha N-terminal domain"/>
    <property type="match status" value="1"/>
</dbReference>
<comment type="caution">
    <text evidence="3">The sequence shown here is derived from an EMBL/GenBank/DDBJ whole genome shotgun (WGS) entry which is preliminary data.</text>
</comment>
<dbReference type="PANTHER" id="PTHR45460:SF2">
    <property type="entry name" value="ALPHA 1,3 GLUCANASE, GH71 FAMILY (EUROFUNG)"/>
    <property type="match status" value="1"/>
</dbReference>
<evidence type="ECO:0000256" key="1">
    <source>
        <dbReference type="SAM" id="SignalP"/>
    </source>
</evidence>
<evidence type="ECO:0000259" key="2">
    <source>
        <dbReference type="Pfam" id="PF20597"/>
    </source>
</evidence>
<reference evidence="3" key="2">
    <citation type="submission" date="2013-04" db="EMBL/GenBank/DDBJ databases">
        <title>Genome sequence of Pseudoalteromonas undina.</title>
        <authorList>
            <person name="Xie B.-B."/>
            <person name="Rong J.-C."/>
            <person name="Qin Q.-L."/>
            <person name="Shu Y.-L."/>
            <person name="Zhang Y.-Z."/>
        </authorList>
    </citation>
    <scope>NUCLEOTIDE SEQUENCE</scope>
    <source>
        <strain evidence="3">NCIMB 2128</strain>
    </source>
</reference>
<dbReference type="Proteomes" id="UP000016534">
    <property type="component" value="Unassembled WGS sequence"/>
</dbReference>